<dbReference type="KEGG" id="dlu:A6035_02485"/>
<feature type="binding site" evidence="1">
    <location>
        <position position="135"/>
    </location>
    <ligand>
        <name>Mg(2+)</name>
        <dbReference type="ChEBI" id="CHEBI:18420"/>
    </ligand>
</feature>
<dbReference type="PANTHER" id="PTHR43210:SF5">
    <property type="entry name" value="DETHIOBIOTIN SYNTHETASE"/>
    <property type="match status" value="1"/>
</dbReference>
<keyword evidence="1" id="KW-0460">Magnesium</keyword>
<proteinExistence type="inferred from homology"/>
<dbReference type="GO" id="GO:0005524">
    <property type="term" value="F:ATP binding"/>
    <property type="evidence" value="ECO:0007669"/>
    <property type="project" value="UniProtKB-UniRule"/>
</dbReference>
<dbReference type="HAMAP" id="MF_00336">
    <property type="entry name" value="BioD"/>
    <property type="match status" value="1"/>
</dbReference>
<feature type="binding site" evidence="1">
    <location>
        <position position="52"/>
    </location>
    <ligand>
        <name>Mg(2+)</name>
        <dbReference type="ChEBI" id="CHEBI:18420"/>
    </ligand>
</feature>
<comment type="subcellular location">
    <subcellularLocation>
        <location evidence="1">Cytoplasm</location>
    </subcellularLocation>
</comment>
<dbReference type="GO" id="GO:0004141">
    <property type="term" value="F:dethiobiotin synthase activity"/>
    <property type="evidence" value="ECO:0007669"/>
    <property type="project" value="UniProtKB-UniRule"/>
</dbReference>
<feature type="binding site" evidence="1">
    <location>
        <position position="43"/>
    </location>
    <ligand>
        <name>substrate</name>
    </ligand>
</feature>
<keyword evidence="1" id="KW-0093">Biotin biosynthesis</keyword>
<dbReference type="InterPro" id="IPR004472">
    <property type="entry name" value="DTB_synth_BioD"/>
</dbReference>
<keyword evidence="1" id="KW-0963">Cytoplasm</keyword>
<evidence type="ECO:0000313" key="2">
    <source>
        <dbReference type="EMBL" id="AWH91221.1"/>
    </source>
</evidence>
<feature type="binding site" evidence="1">
    <location>
        <position position="18"/>
    </location>
    <ligand>
        <name>Mg(2+)</name>
        <dbReference type="ChEBI" id="CHEBI:18420"/>
    </ligand>
</feature>
<dbReference type="AlphaFoldDB" id="A0A2S1R4N3"/>
<comment type="pathway">
    <text evidence="1">Cofactor biosynthesis; biotin biosynthesis; biotin from 7,8-diaminononanoate: step 1/2.</text>
</comment>
<comment type="similarity">
    <text evidence="1">Belongs to the dethiobiotin synthetase family.</text>
</comment>
<comment type="function">
    <text evidence="1">Catalyzes a mechanistically unusual reaction, the ATP-dependent insertion of CO2 between the N7 and N8 nitrogen atoms of 7,8-diaminopelargonic acid (DAPA, also called 7,8-diammoniononanoate) to form a ureido ring.</text>
</comment>
<evidence type="ECO:0000256" key="1">
    <source>
        <dbReference type="HAMAP-Rule" id="MF_00336"/>
    </source>
</evidence>
<feature type="binding site" evidence="1">
    <location>
        <begin position="14"/>
        <end position="19"/>
    </location>
    <ligand>
        <name>ATP</name>
        <dbReference type="ChEBI" id="CHEBI:30616"/>
    </ligand>
</feature>
<comment type="cofactor">
    <cofactor evidence="1">
        <name>Mg(2+)</name>
        <dbReference type="ChEBI" id="CHEBI:18420"/>
    </cofactor>
</comment>
<sequence>MTGAPVVVTGTGTDVGKTVATAALAAAARAVGLDVGLCKPIQTGLAAGQPGDADEAARLSGARRVLEVRRLPDPLAPETAARVAGLPQSTLAELVDPIRGWLAEPVPGDAQLASASNCEADVGPAWTDGRLDLIEGAGGVLVRLGTDLTVLDLAAALDAPVIVVARAGLGTLSDTELAVRAVEAAGLRCAGIVIGSWQYDPNLAERLNLEDLPRLTGVPLLGRVPCGAGGLGPAEFARLAPGWLETDVLGIL</sequence>
<dbReference type="Proteomes" id="UP000244928">
    <property type="component" value="Chromosome"/>
</dbReference>
<dbReference type="EMBL" id="CP015449">
    <property type="protein sequence ID" value="AWH91221.1"/>
    <property type="molecule type" value="Genomic_DNA"/>
</dbReference>
<name>A0A2S1R4N3_9ACTN</name>
<comment type="caution">
    <text evidence="1">Lacks conserved residue(s) required for the propagation of feature annotation.</text>
</comment>
<reference evidence="2 3" key="1">
    <citation type="submission" date="2016-04" db="EMBL/GenBank/DDBJ databases">
        <title>Complete genome sequence of Dietzia lutea YIM 80766T, a strain isolated from desert soil in Egypt.</title>
        <authorList>
            <person name="Zhao J."/>
            <person name="Hu B."/>
            <person name="Geng S."/>
            <person name="Nie Y."/>
            <person name="Tang Y."/>
        </authorList>
    </citation>
    <scope>NUCLEOTIDE SEQUENCE [LARGE SCALE GENOMIC DNA]</scope>
    <source>
        <strain evidence="2 3">YIM 80766</strain>
    </source>
</reference>
<feature type="binding site" evidence="1">
    <location>
        <position position="52"/>
    </location>
    <ligand>
        <name>ATP</name>
        <dbReference type="ChEBI" id="CHEBI:30616"/>
    </ligand>
</feature>
<dbReference type="PIRSF" id="PIRSF006755">
    <property type="entry name" value="DTB_synth"/>
    <property type="match status" value="1"/>
</dbReference>
<dbReference type="SUPFAM" id="SSF52540">
    <property type="entry name" value="P-loop containing nucleoside triphosphate hydrolases"/>
    <property type="match status" value="1"/>
</dbReference>
<dbReference type="GO" id="GO:0009102">
    <property type="term" value="P:biotin biosynthetic process"/>
    <property type="evidence" value="ECO:0007669"/>
    <property type="project" value="UniProtKB-UniRule"/>
</dbReference>
<feature type="active site" evidence="1">
    <location>
        <position position="39"/>
    </location>
</feature>
<accession>A0A2S1R4N3</accession>
<feature type="binding site" evidence="1">
    <location>
        <begin position="195"/>
        <end position="196"/>
    </location>
    <ligand>
        <name>ATP</name>
        <dbReference type="ChEBI" id="CHEBI:30616"/>
    </ligand>
</feature>
<protein>
    <recommendedName>
        <fullName evidence="1">ATP-dependent dethiobiotin synthetase BioD</fullName>
        <ecNumber evidence="1">6.3.3.3</ecNumber>
    </recommendedName>
    <alternativeName>
        <fullName evidence="1">DTB synthetase</fullName>
        <shortName evidence="1">DTBS</shortName>
    </alternativeName>
    <alternativeName>
        <fullName evidence="1">Dethiobiotin synthase</fullName>
    </alternativeName>
</protein>
<dbReference type="InterPro" id="IPR027417">
    <property type="entry name" value="P-loop_NTPase"/>
</dbReference>
<dbReference type="UniPathway" id="UPA00078">
    <property type="reaction ID" value="UER00161"/>
</dbReference>
<evidence type="ECO:0000313" key="3">
    <source>
        <dbReference type="Proteomes" id="UP000244928"/>
    </source>
</evidence>
<dbReference type="RefSeq" id="WP_162533974.1">
    <property type="nucleotide sequence ID" value="NZ_CP015449.1"/>
</dbReference>
<dbReference type="GO" id="GO:0005829">
    <property type="term" value="C:cytosol"/>
    <property type="evidence" value="ECO:0007669"/>
    <property type="project" value="TreeGrafter"/>
</dbReference>
<dbReference type="PANTHER" id="PTHR43210">
    <property type="entry name" value="DETHIOBIOTIN SYNTHETASE"/>
    <property type="match status" value="1"/>
</dbReference>
<dbReference type="GO" id="GO:0000287">
    <property type="term" value="F:magnesium ion binding"/>
    <property type="evidence" value="ECO:0007669"/>
    <property type="project" value="UniProtKB-UniRule"/>
</dbReference>
<keyword evidence="1" id="KW-0436">Ligase</keyword>
<keyword evidence="1" id="KW-0067">ATP-binding</keyword>
<organism evidence="2 3">
    <name type="scientific">Dietzia lutea</name>
    <dbReference type="NCBI Taxonomy" id="546160"/>
    <lineage>
        <taxon>Bacteria</taxon>
        <taxon>Bacillati</taxon>
        <taxon>Actinomycetota</taxon>
        <taxon>Actinomycetes</taxon>
        <taxon>Mycobacteriales</taxon>
        <taxon>Dietziaceae</taxon>
        <taxon>Dietzia</taxon>
    </lineage>
</organism>
<comment type="subunit">
    <text evidence="1">Homodimer.</text>
</comment>
<keyword evidence="1" id="KW-0479">Metal-binding</keyword>
<comment type="catalytic activity">
    <reaction evidence="1">
        <text>(7R,8S)-7,8-diammoniononanoate + CO2 + ATP = (4R,5S)-dethiobiotin + ADP + phosphate + 3 H(+)</text>
        <dbReference type="Rhea" id="RHEA:15805"/>
        <dbReference type="ChEBI" id="CHEBI:15378"/>
        <dbReference type="ChEBI" id="CHEBI:16526"/>
        <dbReference type="ChEBI" id="CHEBI:30616"/>
        <dbReference type="ChEBI" id="CHEBI:43474"/>
        <dbReference type="ChEBI" id="CHEBI:149469"/>
        <dbReference type="ChEBI" id="CHEBI:149473"/>
        <dbReference type="ChEBI" id="CHEBI:456216"/>
        <dbReference type="EC" id="6.3.3.3"/>
    </reaction>
</comment>
<gene>
    <name evidence="1" type="primary">bioD</name>
    <name evidence="2" type="ORF">A6035_02485</name>
</gene>
<dbReference type="EC" id="6.3.3.3" evidence="1"/>
<dbReference type="CDD" id="cd03109">
    <property type="entry name" value="DTBS"/>
    <property type="match status" value="1"/>
</dbReference>
<keyword evidence="1" id="KW-0547">Nucleotide-binding</keyword>
<dbReference type="Pfam" id="PF13500">
    <property type="entry name" value="AAA_26"/>
    <property type="match status" value="2"/>
</dbReference>
<dbReference type="Gene3D" id="3.40.50.300">
    <property type="entry name" value="P-loop containing nucleotide triphosphate hydrolases"/>
    <property type="match status" value="1"/>
</dbReference>
<feature type="binding site" evidence="1">
    <location>
        <begin position="135"/>
        <end position="138"/>
    </location>
    <ligand>
        <name>ATP</name>
        <dbReference type="ChEBI" id="CHEBI:30616"/>
    </ligand>
</feature>
<keyword evidence="3" id="KW-1185">Reference proteome</keyword>